<evidence type="ECO:0000313" key="2">
    <source>
        <dbReference type="Proteomes" id="UP000196778"/>
    </source>
</evidence>
<dbReference type="OrthoDB" id="3536625at2"/>
<dbReference type="AlphaFoldDB" id="A0A1R4IVF7"/>
<dbReference type="Gene3D" id="2.40.110.10">
    <property type="entry name" value="Butyryl-CoA Dehydrogenase, subunit A, domain 2"/>
    <property type="match status" value="1"/>
</dbReference>
<keyword evidence="2" id="KW-1185">Reference proteome</keyword>
<sequence>MTTERADGGALVAAVEEYATEVLLPGALEADRTEVPRRHLEWLAERGLLSWGATAEDPRVSVTLDDQRRVSELIAGACPNTWLVWTQHSAVVPSLLALLSDDPPAPLRDVLRPGALLGVAMSDLRGYPRRNLRARPRADGGWLVDGSVSWFTGHGLCTHVLLGAVSEEGEEPQVVVALVPLDERIGASPLPLVALTGSRTVSLTLDGVEIRPEEVLVTQTYASWSERDLRTADGPQPHVFGLAERIVDELRSTGSAEAVEAADAWGEAIGRLRARSYAEADRGGEGDVSLALKVGAHEALGVLSDALVSARGGRGLLETERAQLYARAALFFRVQGQSARVRRAQLTAAAQAAQTARD</sequence>
<gene>
    <name evidence="1" type="ORF">FM119_03765</name>
</gene>
<name>A0A1R4IVF7_9MICO</name>
<dbReference type="InterPro" id="IPR046373">
    <property type="entry name" value="Acyl-CoA_Oxase/DH_mid-dom_sf"/>
</dbReference>
<dbReference type="Proteomes" id="UP000196778">
    <property type="component" value="Unassembled WGS sequence"/>
</dbReference>
<dbReference type="InterPro" id="IPR009100">
    <property type="entry name" value="AcylCoA_DH/oxidase_NM_dom_sf"/>
</dbReference>
<organism evidence="1 2">
    <name type="scientific">Mycetocola reblochoni REB411</name>
    <dbReference type="NCBI Taxonomy" id="1255698"/>
    <lineage>
        <taxon>Bacteria</taxon>
        <taxon>Bacillati</taxon>
        <taxon>Actinomycetota</taxon>
        <taxon>Actinomycetes</taxon>
        <taxon>Micrococcales</taxon>
        <taxon>Microbacteriaceae</taxon>
        <taxon>Mycetocola</taxon>
    </lineage>
</organism>
<reference evidence="2" key="1">
    <citation type="submission" date="2017-02" db="EMBL/GenBank/DDBJ databases">
        <authorList>
            <person name="Dridi B."/>
        </authorList>
    </citation>
    <scope>NUCLEOTIDE SEQUENCE [LARGE SCALE GENOMIC DNA]</scope>
    <source>
        <strain evidence="2">EB411</strain>
    </source>
</reference>
<protein>
    <submittedName>
        <fullName evidence="1">Probable acyl-CoA dehydrogenase</fullName>
    </submittedName>
</protein>
<evidence type="ECO:0000313" key="1">
    <source>
        <dbReference type="EMBL" id="SJN23698.1"/>
    </source>
</evidence>
<dbReference type="RefSeq" id="WP_087136344.1">
    <property type="nucleotide sequence ID" value="NZ_FUKR01000022.1"/>
</dbReference>
<accession>A0A1R4IVF7</accession>
<proteinExistence type="predicted"/>
<dbReference type="EMBL" id="FUKR01000022">
    <property type="protein sequence ID" value="SJN23698.1"/>
    <property type="molecule type" value="Genomic_DNA"/>
</dbReference>
<dbReference type="SUPFAM" id="SSF56645">
    <property type="entry name" value="Acyl-CoA dehydrogenase NM domain-like"/>
    <property type="match status" value="1"/>
</dbReference>
<dbReference type="GO" id="GO:0016627">
    <property type="term" value="F:oxidoreductase activity, acting on the CH-CH group of donors"/>
    <property type="evidence" value="ECO:0007669"/>
    <property type="project" value="InterPro"/>
</dbReference>